<evidence type="ECO:0000313" key="2">
    <source>
        <dbReference type="EMBL" id="KDR53605.1"/>
    </source>
</evidence>
<feature type="transmembrane region" description="Helical" evidence="1">
    <location>
        <begin position="39"/>
        <end position="58"/>
    </location>
</feature>
<dbReference type="eggNOG" id="COG4095">
    <property type="taxonomic scope" value="Bacteria"/>
</dbReference>
<keyword evidence="3" id="KW-1185">Reference proteome</keyword>
<dbReference type="Pfam" id="PF03083">
    <property type="entry name" value="MtN3_slv"/>
    <property type="match status" value="1"/>
</dbReference>
<evidence type="ECO:0008006" key="4">
    <source>
        <dbReference type="Google" id="ProtNLM"/>
    </source>
</evidence>
<dbReference type="EMBL" id="JNGW01000013">
    <property type="protein sequence ID" value="KDR53605.1"/>
    <property type="molecule type" value="Genomic_DNA"/>
</dbReference>
<feature type="transmembrane region" description="Helical" evidence="1">
    <location>
        <begin position="99"/>
        <end position="118"/>
    </location>
</feature>
<proteinExistence type="predicted"/>
<sequence>MQTCVKVYHIKGDFCLFLKGIKYFCTFNNRLLEMKKEKFFGYVGWVGMCTSILMYVFYFPQIQENLNGNKGSFIQPFMAGINCTLWVCYGLFKEKRDLPLVLANSPGVIFGFFAAFTAL</sequence>
<dbReference type="Gene3D" id="1.20.1280.290">
    <property type="match status" value="1"/>
</dbReference>
<keyword evidence="1" id="KW-1133">Transmembrane helix</keyword>
<accession>A0A069QLC7</accession>
<evidence type="ECO:0000256" key="1">
    <source>
        <dbReference type="SAM" id="Phobius"/>
    </source>
</evidence>
<dbReference type="InterPro" id="IPR004316">
    <property type="entry name" value="SWEET_rpt"/>
</dbReference>
<evidence type="ECO:0000313" key="3">
    <source>
        <dbReference type="Proteomes" id="UP000027442"/>
    </source>
</evidence>
<keyword evidence="1" id="KW-0812">Transmembrane</keyword>
<dbReference type="PATRIC" id="fig|1122985.7.peg.221"/>
<dbReference type="AlphaFoldDB" id="A0A069QLC7"/>
<feature type="transmembrane region" description="Helical" evidence="1">
    <location>
        <begin position="73"/>
        <end position="92"/>
    </location>
</feature>
<comment type="caution">
    <text evidence="2">The sequence shown here is derived from an EMBL/GenBank/DDBJ whole genome shotgun (WGS) entry which is preliminary data.</text>
</comment>
<reference evidence="2 3" key="1">
    <citation type="submission" date="2013-08" db="EMBL/GenBank/DDBJ databases">
        <authorList>
            <person name="Weinstock G."/>
            <person name="Sodergren E."/>
            <person name="Wylie T."/>
            <person name="Fulton L."/>
            <person name="Fulton R."/>
            <person name="Fronick C."/>
            <person name="O'Laughlin M."/>
            <person name="Godfrey J."/>
            <person name="Miner T."/>
            <person name="Herter B."/>
            <person name="Appelbaum E."/>
            <person name="Cordes M."/>
            <person name="Lek S."/>
            <person name="Wollam A."/>
            <person name="Pepin K.H."/>
            <person name="Palsikar V.B."/>
            <person name="Mitreva M."/>
            <person name="Wilson R.K."/>
        </authorList>
    </citation>
    <scope>NUCLEOTIDE SEQUENCE [LARGE SCALE GENOMIC DNA]</scope>
    <source>
        <strain evidence="2 3">ATCC 15930</strain>
    </source>
</reference>
<name>A0A069QLC7_HOYLO</name>
<keyword evidence="1" id="KW-0472">Membrane</keyword>
<dbReference type="GO" id="GO:0016020">
    <property type="term" value="C:membrane"/>
    <property type="evidence" value="ECO:0007669"/>
    <property type="project" value="InterPro"/>
</dbReference>
<organism evidence="2 3">
    <name type="scientific">Hoylesella loescheii DSM 19665 = JCM 12249 = ATCC 15930</name>
    <dbReference type="NCBI Taxonomy" id="1122985"/>
    <lineage>
        <taxon>Bacteria</taxon>
        <taxon>Pseudomonadati</taxon>
        <taxon>Bacteroidota</taxon>
        <taxon>Bacteroidia</taxon>
        <taxon>Bacteroidales</taxon>
        <taxon>Prevotellaceae</taxon>
        <taxon>Hoylesella</taxon>
    </lineage>
</organism>
<gene>
    <name evidence="2" type="ORF">HMPREF1991_00212</name>
</gene>
<dbReference type="Proteomes" id="UP000027442">
    <property type="component" value="Unassembled WGS sequence"/>
</dbReference>
<protein>
    <recommendedName>
        <fullName evidence="4">MtN3/saliva family protein</fullName>
    </recommendedName>
</protein>
<dbReference type="HOGENOM" id="CLU_163406_0_0_10"/>